<dbReference type="GO" id="GO:0005634">
    <property type="term" value="C:nucleus"/>
    <property type="evidence" value="ECO:0007669"/>
    <property type="project" value="TreeGrafter"/>
</dbReference>
<proteinExistence type="predicted"/>
<dbReference type="EMBL" id="VYZN01000070">
    <property type="protein sequence ID" value="KAE9524279.1"/>
    <property type="molecule type" value="Genomic_DNA"/>
</dbReference>
<dbReference type="PANTHER" id="PTHR13223:SF2">
    <property type="entry name" value="ACIDIC FIBROBLAST GROWTH FACTOR INTRACELLULAR-BINDING PROTEIN"/>
    <property type="match status" value="1"/>
</dbReference>
<reference evidence="1 2" key="1">
    <citation type="submission" date="2019-08" db="EMBL/GenBank/DDBJ databases">
        <title>The genome of the soybean aphid Biotype 1, its phylome, world population structure and adaptation to the North American continent.</title>
        <authorList>
            <person name="Giordano R."/>
            <person name="Donthu R.K."/>
            <person name="Hernandez A.G."/>
            <person name="Wright C.L."/>
            <person name="Zimin A.V."/>
        </authorList>
    </citation>
    <scope>NUCLEOTIDE SEQUENCE [LARGE SCALE GENOMIC DNA]</scope>
    <source>
        <tissue evidence="1">Whole aphids</tissue>
    </source>
</reference>
<sequence>MNAPSPEVDVFISNYTIVDPDVYHLWVNGYSASEAVSILKQYGILEEMGTTLDLVASDILDHYRTYSLLEKIIHYPTKLDQQLAFQIEPQTKHILVEKYYEIDDIVIREFLGKKLSSKHRKDLDEVSEKTSIAIKSCRRQFDNVKRVFKAVEELQGSVIQNISSIFLLSEDLAKKYGVIVFIACMRFETSKRKLQMLTFPDFYEPTLCIMNKWTYPKSSPEFGDTDLDREFLLELREVRVLLDKEKDHKHIVCQKLKPEFLEKTYNSMEGNFRLLNRAIIGIAYNLHHNRDLRGFFLEVVERIIDPWRILGWNKVDVMNFLKVYVNCAIELDIFQDAEVKKAWERYMDVITTSVKQLY</sequence>
<gene>
    <name evidence="1" type="ORF">AGLY_015318</name>
</gene>
<dbReference type="OrthoDB" id="16955at2759"/>
<dbReference type="InterPro" id="IPR008614">
    <property type="entry name" value="FIBP"/>
</dbReference>
<evidence type="ECO:0008006" key="3">
    <source>
        <dbReference type="Google" id="ProtNLM"/>
    </source>
</evidence>
<keyword evidence="2" id="KW-1185">Reference proteome</keyword>
<dbReference type="Pfam" id="PF05427">
    <property type="entry name" value="FIBP"/>
    <property type="match status" value="1"/>
</dbReference>
<evidence type="ECO:0000313" key="2">
    <source>
        <dbReference type="Proteomes" id="UP000475862"/>
    </source>
</evidence>
<accession>A0A6G0T122</accession>
<dbReference type="PANTHER" id="PTHR13223">
    <property type="entry name" value="ACIDIC FIBROBLAST GROWTH FACTOR INTRACELLULAR BINDING PROTEIN"/>
    <property type="match status" value="1"/>
</dbReference>
<evidence type="ECO:0000313" key="1">
    <source>
        <dbReference type="EMBL" id="KAE9524279.1"/>
    </source>
</evidence>
<dbReference type="Proteomes" id="UP000475862">
    <property type="component" value="Unassembled WGS sequence"/>
</dbReference>
<protein>
    <recommendedName>
        <fullName evidence="3">Acidic fibroblast growth factor intracellular-binding protein</fullName>
    </recommendedName>
</protein>
<dbReference type="AlphaFoldDB" id="A0A6G0T122"/>
<name>A0A6G0T122_APHGL</name>
<organism evidence="1 2">
    <name type="scientific">Aphis glycines</name>
    <name type="common">Soybean aphid</name>
    <dbReference type="NCBI Taxonomy" id="307491"/>
    <lineage>
        <taxon>Eukaryota</taxon>
        <taxon>Metazoa</taxon>
        <taxon>Ecdysozoa</taxon>
        <taxon>Arthropoda</taxon>
        <taxon>Hexapoda</taxon>
        <taxon>Insecta</taxon>
        <taxon>Pterygota</taxon>
        <taxon>Neoptera</taxon>
        <taxon>Paraneoptera</taxon>
        <taxon>Hemiptera</taxon>
        <taxon>Sternorrhyncha</taxon>
        <taxon>Aphidomorpha</taxon>
        <taxon>Aphidoidea</taxon>
        <taxon>Aphididae</taxon>
        <taxon>Aphidini</taxon>
        <taxon>Aphis</taxon>
        <taxon>Aphis</taxon>
    </lineage>
</organism>
<comment type="caution">
    <text evidence="1">The sequence shown here is derived from an EMBL/GenBank/DDBJ whole genome shotgun (WGS) entry which is preliminary data.</text>
</comment>